<protein>
    <submittedName>
        <fullName evidence="2">Capsule biosynthesis protein CapB</fullName>
    </submittedName>
</protein>
<dbReference type="EMBL" id="ABCS01000074">
    <property type="protein sequence ID" value="EDM76052.1"/>
    <property type="molecule type" value="Genomic_DNA"/>
</dbReference>
<dbReference type="SUPFAM" id="SSF48371">
    <property type="entry name" value="ARM repeat"/>
    <property type="match status" value="1"/>
</dbReference>
<comment type="caution">
    <text evidence="2">The sequence shown here is derived from an EMBL/GenBank/DDBJ whole genome shotgun (WGS) entry which is preliminary data.</text>
</comment>
<evidence type="ECO:0000256" key="1">
    <source>
        <dbReference type="SAM" id="MobiDB-lite"/>
    </source>
</evidence>
<gene>
    <name evidence="2" type="ORF">PPSIR1_06778</name>
</gene>
<organism evidence="2 3">
    <name type="scientific">Plesiocystis pacifica SIR-1</name>
    <dbReference type="NCBI Taxonomy" id="391625"/>
    <lineage>
        <taxon>Bacteria</taxon>
        <taxon>Pseudomonadati</taxon>
        <taxon>Myxococcota</taxon>
        <taxon>Polyangia</taxon>
        <taxon>Nannocystales</taxon>
        <taxon>Nannocystaceae</taxon>
        <taxon>Plesiocystis</taxon>
    </lineage>
</organism>
<name>A6GDK9_9BACT</name>
<dbReference type="GO" id="GO:0016020">
    <property type="term" value="C:membrane"/>
    <property type="evidence" value="ECO:0007669"/>
    <property type="project" value="InterPro"/>
</dbReference>
<dbReference type="GO" id="GO:0045227">
    <property type="term" value="P:capsule polysaccharide biosynthetic process"/>
    <property type="evidence" value="ECO:0007669"/>
    <property type="project" value="InterPro"/>
</dbReference>
<keyword evidence="3" id="KW-1185">Reference proteome</keyword>
<evidence type="ECO:0000313" key="2">
    <source>
        <dbReference type="EMBL" id="EDM76052.1"/>
    </source>
</evidence>
<dbReference type="eggNOG" id="COG1413">
    <property type="taxonomic scope" value="Bacteria"/>
</dbReference>
<dbReference type="RefSeq" id="WP_006974799.1">
    <property type="nucleotide sequence ID" value="NZ_ABCS01000074.1"/>
</dbReference>
<feature type="region of interest" description="Disordered" evidence="1">
    <location>
        <begin position="1588"/>
        <end position="1624"/>
    </location>
</feature>
<dbReference type="InterPro" id="IPR016024">
    <property type="entry name" value="ARM-type_fold"/>
</dbReference>
<proteinExistence type="predicted"/>
<dbReference type="InterPro" id="IPR008337">
    <property type="entry name" value="Capsule_biosynth_CapB"/>
</dbReference>
<dbReference type="STRING" id="391625.PPSIR1_06778"/>
<evidence type="ECO:0000313" key="3">
    <source>
        <dbReference type="Proteomes" id="UP000005801"/>
    </source>
</evidence>
<reference evidence="2 3" key="1">
    <citation type="submission" date="2007-06" db="EMBL/GenBank/DDBJ databases">
        <authorList>
            <person name="Shimkets L."/>
            <person name="Ferriera S."/>
            <person name="Johnson J."/>
            <person name="Kravitz S."/>
            <person name="Beeson K."/>
            <person name="Sutton G."/>
            <person name="Rogers Y.-H."/>
            <person name="Friedman R."/>
            <person name="Frazier M."/>
            <person name="Venter J.C."/>
        </authorList>
    </citation>
    <scope>NUCLEOTIDE SEQUENCE [LARGE SCALE GENOMIC DNA]</scope>
    <source>
        <strain evidence="2 3">SIR-1</strain>
    </source>
</reference>
<dbReference type="OrthoDB" id="2884at2"/>
<accession>A6GDK9</accession>
<dbReference type="Proteomes" id="UP000005801">
    <property type="component" value="Unassembled WGS sequence"/>
</dbReference>
<sequence>MAKRGEREIGVDASVVEGIEELLRELLPPLNARVHRVHVGLLAERVAVLADPRDHAIMLSRTGASASVSMTSMPVGPTPPFVYASLAVLLVRAVAKAQREVAAVDLRVAAHVEAYARATTGAARRRRLEAMIDETAPSRAMARGDRRALKRHLDLDALRERFDKRRDDIAVVVELGIMAMGASIAHGLGKAHASRQLSKEIIHLVEQADPVGFLLEQLEALRRWTTRLAVLETIERCLESLGPPRPRTSAVSLMLATTGSGHRREPNPVLDRLCEVTAQLARSESEHEWVQARALRCLYLVDTERAREIVHDRLDLDGARKQPWPQRDFLVRRQIITILSERVEERADFELLVAAIERGEDSEFVRMAHCEALVAVARVRPEILPEWTELLTRFADEGKGKGEAEAEAGNEGELPRVRARMCLALSEILAEAFEAKVPDEVLEALVRSVVEGLARTIAHDRDDLVAQIACRGSVAAIEVLYGDPRGAAIAGAMLDQFIESLHRCLADPDRNAAILEAAASAIEGIDAIIRPERKAWTEALAPALLEVPSGGARRIPVPVHEGQRPSKTELARILAQLTRNDWGVDVEAPQRGRLRVRRGDHRVLRLWRILHELRHPANNKRQAFLHTTGRHYTGSLRAHPGRLDEVTETVVPGERLSLRPEAGWARHLPLVDDVLCLPWLKLRRSDDPVTLSSSHGRTILRLGGSFTERLRRRLRLNLRYAELTELRKRTLLSDEPSDRRRFVDTLRTDYGVDVRFESHPSLALGAGDGDGDGESKGEALERPVPARVQTLFPAHTEAAPAKAGEGEGEDEHDADTLVLSPETASPLMLAPLDWFGEHLHYFLTLEGNSQEALGLYALGLSGLFLGLAYMHRRRIANARAAIPLSVGGWGTRGKSGTERLKAGLFHGLGFRTFSKTTGCEAMFIHAVPGGPQVEIFTFRPYGKATIWEQRDLLTLAAGLEAEVFLWECMALNPEYVDILQRGWMRDDYATITNTYPDHEDIQGPAGIDVAGVIGRFVPQSKLVISSELGFNPVLRDSAKERDTELVEVGDFEGDLIPDDLLALFPYSEHPRNIALVTEMARQLDMDPELAIVTMADYVYPDLGVLKTYPEVVIRGRKLEFINGHSANERAGFLNNWHRTPCHEIEEAADPARMVVTVVNNRDDRVSRSDVFARLLVNDVTVDAHVLIGTNLAGLQIFLDRALENFVAGQELVDAGGLAQSAGQERARSRLRSLLARVRAPVDEWEWRVDSLARVGLAALGRAMEADGPLVAAVRDCIAKARQAGGSVTYDEVVAELGKDAALTQALGALVEESPEAPELAFEYDVNVAPTVEEFTTHFVARTARMVVAGRLSRELETILERRDASGLASFTAKVMTSWTALFKGLITVVWDAGATGDQIIDQCAKVAPPGVHVTVLGTQNIKGTGLDFIYRWLSLDAVVQGIAKLSSEDEQTRLDALRALDAHSDFGFTDTGTMAVRLPGVEGGSAQEVTQRKALIEKARGIHAKKLKELSSTATGAAAKGGKLWTWIEGWIDFIDGAVRYRQSRQLKQDLIDYRVSHNKMAVEMREIYARAKGGWLGKYLSSKLRLRTKSEDGDGDGGQENEVSPSPRKESAEPVIDAESSDH</sequence>
<dbReference type="PRINTS" id="PR01758">
    <property type="entry name" value="CAPSULEPROTB"/>
</dbReference>